<evidence type="ECO:0000259" key="1">
    <source>
        <dbReference type="Pfam" id="PF08501"/>
    </source>
</evidence>
<gene>
    <name evidence="2" type="primary">qa-3_0</name>
    <name evidence="2" type="ORF">LCER1_G007098</name>
</gene>
<evidence type="ECO:0000313" key="2">
    <source>
        <dbReference type="EMBL" id="TVY52843.1"/>
    </source>
</evidence>
<reference evidence="2 3" key="1">
    <citation type="submission" date="2018-05" db="EMBL/GenBank/DDBJ databases">
        <title>Whole genome sequencing for identification of molecular markers to develop diagnostic detection tools for the regulated plant pathogen Lachnellula willkommii.</title>
        <authorList>
            <person name="Giroux E."/>
            <person name="Bilodeau G."/>
        </authorList>
    </citation>
    <scope>NUCLEOTIDE SEQUENCE [LARGE SCALE GENOMIC DNA]</scope>
    <source>
        <strain evidence="2 3">CBS 625.97</strain>
    </source>
</reference>
<dbReference type="GO" id="GO:0009423">
    <property type="term" value="P:chorismate biosynthetic process"/>
    <property type="evidence" value="ECO:0007669"/>
    <property type="project" value="TreeGrafter"/>
</dbReference>
<feature type="domain" description="Shikimate dehydrogenase substrate binding N-terminal" evidence="1">
    <location>
        <begin position="28"/>
        <end position="107"/>
    </location>
</feature>
<dbReference type="Proteomes" id="UP000481288">
    <property type="component" value="Unassembled WGS sequence"/>
</dbReference>
<dbReference type="InterPro" id="IPR022893">
    <property type="entry name" value="Shikimate_DH_fam"/>
</dbReference>
<dbReference type="GO" id="GO:0019632">
    <property type="term" value="P:shikimate metabolic process"/>
    <property type="evidence" value="ECO:0007669"/>
    <property type="project" value="TreeGrafter"/>
</dbReference>
<dbReference type="InterPro" id="IPR013708">
    <property type="entry name" value="Shikimate_DH-bd_N"/>
</dbReference>
<dbReference type="Gene3D" id="3.40.50.720">
    <property type="entry name" value="NAD(P)-binding Rossmann-like Domain"/>
    <property type="match status" value="1"/>
</dbReference>
<dbReference type="GO" id="GO:0004764">
    <property type="term" value="F:shikimate 3-dehydrogenase (NADP+) activity"/>
    <property type="evidence" value="ECO:0007669"/>
    <property type="project" value="InterPro"/>
</dbReference>
<dbReference type="Pfam" id="PF08501">
    <property type="entry name" value="Shikimate_dh_N"/>
    <property type="match status" value="1"/>
</dbReference>
<dbReference type="InterPro" id="IPR036291">
    <property type="entry name" value="NAD(P)-bd_dom_sf"/>
</dbReference>
<name>A0A7D8UMX6_9HELO</name>
<dbReference type="AlphaFoldDB" id="A0A7D8UMX6"/>
<organism evidence="2 3">
    <name type="scientific">Lachnellula cervina</name>
    <dbReference type="NCBI Taxonomy" id="1316786"/>
    <lineage>
        <taxon>Eukaryota</taxon>
        <taxon>Fungi</taxon>
        <taxon>Dikarya</taxon>
        <taxon>Ascomycota</taxon>
        <taxon>Pezizomycotina</taxon>
        <taxon>Leotiomycetes</taxon>
        <taxon>Helotiales</taxon>
        <taxon>Lachnaceae</taxon>
        <taxon>Lachnellula</taxon>
    </lineage>
</organism>
<dbReference type="PANTHER" id="PTHR21089">
    <property type="entry name" value="SHIKIMATE DEHYDROGENASE"/>
    <property type="match status" value="1"/>
</dbReference>
<sequence length="320" mass="35500">MDTLKQSYNYGTSPLTSDSVKTPLRMYLFGKPVAHSLSPLLHSILFKSVSVPWTFHLVETTSAIDFTETLKRPDFIGGSVTMPNKITFMPLLDDLTEEARVIGAVNTSFIRLDSQGNRRHIGTNTDCIGIRETLLQNVPGIAKSSTKQPALVIGGGGAARSAIFALWKWLGPSEIYLVNRLKSEVDTIIASFETTMPGIKLRHVNTIESARSLPTPSVVVGTVPDFPPTRPDEILSWQICEAFMKKDGRKGVLLDMCYYPSPVTRLVVMAERNGWSTIRGTEVLVRVCAAQRILWLEREQNDVGVNQALSAIREKFTHKL</sequence>
<protein>
    <submittedName>
        <fullName evidence="2">Quinate dehydrogenase</fullName>
    </submittedName>
</protein>
<dbReference type="SUPFAM" id="SSF51735">
    <property type="entry name" value="NAD(P)-binding Rossmann-fold domains"/>
    <property type="match status" value="1"/>
</dbReference>
<keyword evidence="3" id="KW-1185">Reference proteome</keyword>
<dbReference type="EMBL" id="QGMG01000540">
    <property type="protein sequence ID" value="TVY52843.1"/>
    <property type="molecule type" value="Genomic_DNA"/>
</dbReference>
<dbReference type="SUPFAM" id="SSF53223">
    <property type="entry name" value="Aminoacid dehydrogenase-like, N-terminal domain"/>
    <property type="match status" value="1"/>
</dbReference>
<dbReference type="PANTHER" id="PTHR21089:SF1">
    <property type="entry name" value="BIFUNCTIONAL 3-DEHYDROQUINATE DEHYDRATASE_SHIKIMATE DEHYDROGENASE, CHLOROPLASTIC"/>
    <property type="match status" value="1"/>
</dbReference>
<dbReference type="Gene3D" id="3.40.50.10860">
    <property type="entry name" value="Leucine Dehydrogenase, chain A, domain 1"/>
    <property type="match status" value="1"/>
</dbReference>
<comment type="caution">
    <text evidence="2">The sequence shown here is derived from an EMBL/GenBank/DDBJ whole genome shotgun (WGS) entry which is preliminary data.</text>
</comment>
<evidence type="ECO:0000313" key="3">
    <source>
        <dbReference type="Proteomes" id="UP000481288"/>
    </source>
</evidence>
<proteinExistence type="predicted"/>
<dbReference type="InterPro" id="IPR046346">
    <property type="entry name" value="Aminoacid_DH-like_N_sf"/>
</dbReference>
<accession>A0A7D8UMX6</accession>
<dbReference type="OrthoDB" id="204377at2759"/>